<reference evidence="2 3" key="1">
    <citation type="submission" date="2024-03" db="EMBL/GenBank/DDBJ databases">
        <title>Novel Streptomyces species of biotechnological and ecological value are a feature of Machair soil.</title>
        <authorList>
            <person name="Prole J.R."/>
            <person name="Goodfellow M."/>
            <person name="Allenby N."/>
            <person name="Ward A.C."/>
        </authorList>
    </citation>
    <scope>NUCLEOTIDE SEQUENCE [LARGE SCALE GENOMIC DNA]</scope>
    <source>
        <strain evidence="2 3">MS1.AVA.1</strain>
    </source>
</reference>
<comment type="caution">
    <text evidence="2">The sequence shown here is derived from an EMBL/GenBank/DDBJ whole genome shotgun (WGS) entry which is preliminary data.</text>
</comment>
<proteinExistence type="predicted"/>
<feature type="region of interest" description="Disordered" evidence="1">
    <location>
        <begin position="20"/>
        <end position="59"/>
    </location>
</feature>
<evidence type="ECO:0000313" key="3">
    <source>
        <dbReference type="Proteomes" id="UP001376459"/>
    </source>
</evidence>
<dbReference type="EMBL" id="JBBKAK010000001">
    <property type="protein sequence ID" value="MEJ8672289.1"/>
    <property type="molecule type" value="Genomic_DNA"/>
</dbReference>
<organism evidence="2 3">
    <name type="scientific">Streptomyces machairae</name>
    <dbReference type="NCBI Taxonomy" id="3134109"/>
    <lineage>
        <taxon>Bacteria</taxon>
        <taxon>Bacillati</taxon>
        <taxon>Actinomycetota</taxon>
        <taxon>Actinomycetes</taxon>
        <taxon>Kitasatosporales</taxon>
        <taxon>Streptomycetaceae</taxon>
        <taxon>Streptomyces</taxon>
    </lineage>
</organism>
<accession>A0ABU8UTR7</accession>
<protein>
    <recommendedName>
        <fullName evidence="4">Secreted protein</fullName>
    </recommendedName>
</protein>
<keyword evidence="3" id="KW-1185">Reference proteome</keyword>
<dbReference type="Proteomes" id="UP001376459">
    <property type="component" value="Unassembled WGS sequence"/>
</dbReference>
<gene>
    <name evidence="2" type="ORF">WKI71_39950</name>
</gene>
<feature type="compositionally biased region" description="Low complexity" evidence="1">
    <location>
        <begin position="42"/>
        <end position="59"/>
    </location>
</feature>
<evidence type="ECO:0000256" key="1">
    <source>
        <dbReference type="SAM" id="MobiDB-lite"/>
    </source>
</evidence>
<evidence type="ECO:0008006" key="4">
    <source>
        <dbReference type="Google" id="ProtNLM"/>
    </source>
</evidence>
<feature type="compositionally biased region" description="Basic and acidic residues" evidence="1">
    <location>
        <begin position="25"/>
        <end position="37"/>
    </location>
</feature>
<sequence>MGAVLGLVVRLGALRVVGPAGPAQRDADLQQPVERRAHAQRGGDPAPVADAAPAAGTGLAAPHGVQPYGAAVHVGEAFPAVVRDGLDGHLVADAGLLPAHEACPARGGEGAGLLGEQAQQFRLVELVAQFLRELPEDLLGNLLG</sequence>
<evidence type="ECO:0000313" key="2">
    <source>
        <dbReference type="EMBL" id="MEJ8672289.1"/>
    </source>
</evidence>
<name>A0ABU8UTR7_9ACTN</name>